<evidence type="ECO:0000313" key="3">
    <source>
        <dbReference type="EMBL" id="KXJ87038.1"/>
    </source>
</evidence>
<accession>A0A136IQ67</accession>
<dbReference type="InParanoid" id="A0A136IQ67"/>
<feature type="transmembrane region" description="Helical" evidence="2">
    <location>
        <begin position="498"/>
        <end position="523"/>
    </location>
</feature>
<evidence type="ECO:0000313" key="4">
    <source>
        <dbReference type="Proteomes" id="UP000070501"/>
    </source>
</evidence>
<dbReference type="OrthoDB" id="3596604at2759"/>
<keyword evidence="2" id="KW-0472">Membrane</keyword>
<gene>
    <name evidence="3" type="ORF">Micbo1qcDRAFT_218241</name>
</gene>
<organism evidence="3 4">
    <name type="scientific">Microdochium bolleyi</name>
    <dbReference type="NCBI Taxonomy" id="196109"/>
    <lineage>
        <taxon>Eukaryota</taxon>
        <taxon>Fungi</taxon>
        <taxon>Dikarya</taxon>
        <taxon>Ascomycota</taxon>
        <taxon>Pezizomycotina</taxon>
        <taxon>Sordariomycetes</taxon>
        <taxon>Xylariomycetidae</taxon>
        <taxon>Xylariales</taxon>
        <taxon>Microdochiaceae</taxon>
        <taxon>Microdochium</taxon>
    </lineage>
</organism>
<dbReference type="Proteomes" id="UP000070501">
    <property type="component" value="Unassembled WGS sequence"/>
</dbReference>
<dbReference type="EMBL" id="KQ964264">
    <property type="protein sequence ID" value="KXJ87038.1"/>
    <property type="molecule type" value="Genomic_DNA"/>
</dbReference>
<name>A0A136IQ67_9PEZI</name>
<feature type="transmembrane region" description="Helical" evidence="2">
    <location>
        <begin position="177"/>
        <end position="198"/>
    </location>
</feature>
<evidence type="ECO:0000256" key="1">
    <source>
        <dbReference type="SAM" id="MobiDB-lite"/>
    </source>
</evidence>
<feature type="region of interest" description="Disordered" evidence="1">
    <location>
        <begin position="551"/>
        <end position="588"/>
    </location>
</feature>
<reference evidence="4" key="1">
    <citation type="submission" date="2016-02" db="EMBL/GenBank/DDBJ databases">
        <title>Draft genome sequence of Microdochium bolleyi, a fungal endophyte of beachgrass.</title>
        <authorList>
            <consortium name="DOE Joint Genome Institute"/>
            <person name="David A.S."/>
            <person name="May G."/>
            <person name="Haridas S."/>
            <person name="Lim J."/>
            <person name="Wang M."/>
            <person name="Labutti K."/>
            <person name="Lipzen A."/>
            <person name="Barry K."/>
            <person name="Grigoriev I.V."/>
        </authorList>
    </citation>
    <scope>NUCLEOTIDE SEQUENCE [LARGE SCALE GENOMIC DNA]</scope>
    <source>
        <strain evidence="4">J235TASD1</strain>
    </source>
</reference>
<proteinExistence type="predicted"/>
<sequence>MAAPDINRHRPAGAPAPIEMRRISQSRGSRPYNDSIHSEAGEDVASTAAAGKPEEPRGLAYPRRTILQSALRSMWRWVITLVVVASLTAVLLKYSTVAVMDKRSKAQFNTVITGLSIALSLALTHSFDDMLSDLRWCVLSRRPRPRVKVERLLRADSLIELMRFAFKSRRLTVHTVVAMWVVLVLGSQIAVASLGLCYSVDTATGESLSVPGDLLVADVSTIHTYKLVPSEQADLAALQYTAHSYGIISDAFPAGALNATPTPGNIYTAGSPLIFSGGTEGRYYFRETSALSVKQDGTNTLSITTDRWMGATTTCQAWRVVQGGEGNGTQITIAREPGLGGNLVINLPMPAGGTNQTTYMVNSTETCGEGCVPVTAFEASDKDPWYYACNTTVSTVHNATRPEHETSLGMRRLAAGGIALQGVAASSLVADGSVQFQIFPAESSFGVPSAGNLTAMGLTLSQYAAGVVATTAEFNDQLVIRGGNSPARGEMLTIKHGGWITVILVGAVCGQLLLELFVAVWAYRVSVPPNHTFAHAQVIAPMMVRARDCAGRHGAGAGDVPDSRRRSGSSLIDSASRSSTSTPAGDASGSEPLWIYRATPMGQPGMLDYHMANEGVRRVPSGGAKSLKNTF</sequence>
<dbReference type="AlphaFoldDB" id="A0A136IQ67"/>
<feature type="transmembrane region" description="Helical" evidence="2">
    <location>
        <begin position="74"/>
        <end position="94"/>
    </location>
</feature>
<keyword evidence="4" id="KW-1185">Reference proteome</keyword>
<keyword evidence="2" id="KW-0812">Transmembrane</keyword>
<feature type="region of interest" description="Disordered" evidence="1">
    <location>
        <begin position="1"/>
        <end position="56"/>
    </location>
</feature>
<evidence type="ECO:0000256" key="2">
    <source>
        <dbReference type="SAM" id="Phobius"/>
    </source>
</evidence>
<feature type="compositionally biased region" description="Polar residues" evidence="1">
    <location>
        <begin position="568"/>
        <end position="583"/>
    </location>
</feature>
<keyword evidence="2" id="KW-1133">Transmembrane helix</keyword>
<feature type="transmembrane region" description="Helical" evidence="2">
    <location>
        <begin position="106"/>
        <end position="127"/>
    </location>
</feature>
<protein>
    <submittedName>
        <fullName evidence="3">Uncharacterized protein</fullName>
    </submittedName>
</protein>